<keyword evidence="3" id="KW-0862">Zinc</keyword>
<dbReference type="PANTHER" id="PTHR12857">
    <property type="entry name" value="CXXC MOTIF CONTAINING ZINC BINDING PROTEIN"/>
    <property type="match status" value="1"/>
</dbReference>
<dbReference type="RefSeq" id="XP_001321974.1">
    <property type="nucleotide sequence ID" value="XM_001321939.1"/>
</dbReference>
<proteinExistence type="inferred from homology"/>
<sequence>MEIRQRSQKRINAASHQILFRACADGVTRLDPVSEDNFSFDVCCQQCNTLYPNQKLSKETKENKEINEFVNFYLKCEKCQHNLRIEVLRNYLHSTAGISNNWEPLYNVDCRECFIDIVHCDAWTITSTSGKKYEWDGQKDFFDYDDEAAHPVGITDIDFYVRPLD</sequence>
<evidence type="ECO:0000313" key="4">
    <source>
        <dbReference type="EMBL" id="EAY09751.1"/>
    </source>
</evidence>
<evidence type="ECO:0000256" key="3">
    <source>
        <dbReference type="ARBA" id="ARBA00022833"/>
    </source>
</evidence>
<comment type="similarity">
    <text evidence="1">Belongs to the UPF0587 family.</text>
</comment>
<dbReference type="Pfam" id="PF05907">
    <property type="entry name" value="CXXC_Zn-b_euk"/>
    <property type="match status" value="1"/>
</dbReference>
<evidence type="ECO:0000256" key="2">
    <source>
        <dbReference type="ARBA" id="ARBA00022723"/>
    </source>
</evidence>
<dbReference type="InParanoid" id="A2EC74"/>
<dbReference type="GO" id="GO:0008270">
    <property type="term" value="F:zinc ion binding"/>
    <property type="evidence" value="ECO:0000318"/>
    <property type="project" value="GO_Central"/>
</dbReference>
<reference evidence="4" key="1">
    <citation type="submission" date="2006-10" db="EMBL/GenBank/DDBJ databases">
        <authorList>
            <person name="Amadeo P."/>
            <person name="Zhao Q."/>
            <person name="Wortman J."/>
            <person name="Fraser-Liggett C."/>
            <person name="Carlton J."/>
        </authorList>
    </citation>
    <scope>NUCLEOTIDE SEQUENCE</scope>
    <source>
        <strain evidence="4">G3</strain>
    </source>
</reference>
<gene>
    <name evidence="4" type="ORF">TVAG_414020</name>
</gene>
<keyword evidence="2" id="KW-0479">Metal-binding</keyword>
<dbReference type="KEGG" id="tva:4767675"/>
<dbReference type="PANTHER" id="PTHR12857:SF0">
    <property type="entry name" value="CXXC MOTIF CONTAINING ZINC BINDING PROTEIN"/>
    <property type="match status" value="1"/>
</dbReference>
<dbReference type="SUPFAM" id="SSF141678">
    <property type="entry name" value="MAL13P1.257-like"/>
    <property type="match status" value="1"/>
</dbReference>
<dbReference type="Proteomes" id="UP000001542">
    <property type="component" value="Unassembled WGS sequence"/>
</dbReference>
<dbReference type="EMBL" id="DS113351">
    <property type="protein sequence ID" value="EAY09751.1"/>
    <property type="molecule type" value="Genomic_DNA"/>
</dbReference>
<name>A2EC74_TRIV3</name>
<reference evidence="4" key="2">
    <citation type="journal article" date="2007" name="Science">
        <title>Draft genome sequence of the sexually transmitted pathogen Trichomonas vaginalis.</title>
        <authorList>
            <person name="Carlton J.M."/>
            <person name="Hirt R.P."/>
            <person name="Silva J.C."/>
            <person name="Delcher A.L."/>
            <person name="Schatz M."/>
            <person name="Zhao Q."/>
            <person name="Wortman J.R."/>
            <person name="Bidwell S.L."/>
            <person name="Alsmark U.C.M."/>
            <person name="Besteiro S."/>
            <person name="Sicheritz-Ponten T."/>
            <person name="Noel C.J."/>
            <person name="Dacks J.B."/>
            <person name="Foster P.G."/>
            <person name="Simillion C."/>
            <person name="Van de Peer Y."/>
            <person name="Miranda-Saavedra D."/>
            <person name="Barton G.J."/>
            <person name="Westrop G.D."/>
            <person name="Mueller S."/>
            <person name="Dessi D."/>
            <person name="Fiori P.L."/>
            <person name="Ren Q."/>
            <person name="Paulsen I."/>
            <person name="Zhang H."/>
            <person name="Bastida-Corcuera F.D."/>
            <person name="Simoes-Barbosa A."/>
            <person name="Brown M.T."/>
            <person name="Hayes R.D."/>
            <person name="Mukherjee M."/>
            <person name="Okumura C.Y."/>
            <person name="Schneider R."/>
            <person name="Smith A.J."/>
            <person name="Vanacova S."/>
            <person name="Villalvazo M."/>
            <person name="Haas B.J."/>
            <person name="Pertea M."/>
            <person name="Feldblyum T.V."/>
            <person name="Utterback T.R."/>
            <person name="Shu C.L."/>
            <person name="Osoegawa K."/>
            <person name="de Jong P.J."/>
            <person name="Hrdy I."/>
            <person name="Horvathova L."/>
            <person name="Zubacova Z."/>
            <person name="Dolezal P."/>
            <person name="Malik S.B."/>
            <person name="Logsdon J.M. Jr."/>
            <person name="Henze K."/>
            <person name="Gupta A."/>
            <person name="Wang C.C."/>
            <person name="Dunne R.L."/>
            <person name="Upcroft J.A."/>
            <person name="Upcroft P."/>
            <person name="White O."/>
            <person name="Salzberg S.L."/>
            <person name="Tang P."/>
            <person name="Chiu C.-H."/>
            <person name="Lee Y.-S."/>
            <person name="Embley T.M."/>
            <person name="Coombs G.H."/>
            <person name="Mottram J.C."/>
            <person name="Tachezy J."/>
            <person name="Fraser-Liggett C.M."/>
            <person name="Johnson P.J."/>
        </authorList>
    </citation>
    <scope>NUCLEOTIDE SEQUENCE [LARGE SCALE GENOMIC DNA]</scope>
    <source>
        <strain evidence="4">G3</strain>
    </source>
</reference>
<dbReference type="AlphaFoldDB" id="A2EC74"/>
<dbReference type="OrthoDB" id="10248838at2759"/>
<dbReference type="InterPro" id="IPR008584">
    <property type="entry name" value="CXXC_Zn-binding_euk"/>
</dbReference>
<dbReference type="VEuPathDB" id="TrichDB:TVAG_414020"/>
<organism evidence="4 5">
    <name type="scientific">Trichomonas vaginalis (strain ATCC PRA-98 / G3)</name>
    <dbReference type="NCBI Taxonomy" id="412133"/>
    <lineage>
        <taxon>Eukaryota</taxon>
        <taxon>Metamonada</taxon>
        <taxon>Parabasalia</taxon>
        <taxon>Trichomonadida</taxon>
        <taxon>Trichomonadidae</taxon>
        <taxon>Trichomonas</taxon>
    </lineage>
</organism>
<dbReference type="SMR" id="A2EC74"/>
<keyword evidence="5" id="KW-1185">Reference proteome</keyword>
<protein>
    <submittedName>
        <fullName evidence="4">Uncharacterized protein</fullName>
    </submittedName>
</protein>
<evidence type="ECO:0000313" key="5">
    <source>
        <dbReference type="Proteomes" id="UP000001542"/>
    </source>
</evidence>
<accession>A2EC74</accession>
<dbReference type="VEuPathDB" id="TrichDB:TVAGG3_0205490"/>
<evidence type="ECO:0000256" key="1">
    <source>
        <dbReference type="ARBA" id="ARBA00007818"/>
    </source>
</evidence>